<feature type="compositionally biased region" description="Low complexity" evidence="1">
    <location>
        <begin position="1"/>
        <end position="19"/>
    </location>
</feature>
<dbReference type="EMBL" id="JBHUDX010000060">
    <property type="protein sequence ID" value="MFD1660801.1"/>
    <property type="molecule type" value="Genomic_DNA"/>
</dbReference>
<reference evidence="3" key="1">
    <citation type="journal article" date="2019" name="Int. J. Syst. Evol. Microbiol.">
        <title>The Global Catalogue of Microorganisms (GCM) 10K type strain sequencing project: providing services to taxonomists for standard genome sequencing and annotation.</title>
        <authorList>
            <consortium name="The Broad Institute Genomics Platform"/>
            <consortium name="The Broad Institute Genome Sequencing Center for Infectious Disease"/>
            <person name="Wu L."/>
            <person name="Ma J."/>
        </authorList>
    </citation>
    <scope>NUCLEOTIDE SEQUENCE [LARGE SCALE GENOMIC DNA]</scope>
    <source>
        <strain evidence="3">CGMCC 1.12470</strain>
    </source>
</reference>
<protein>
    <submittedName>
        <fullName evidence="2">Uncharacterized protein</fullName>
    </submittedName>
</protein>
<gene>
    <name evidence="2" type="ORF">ACFSL4_21975</name>
</gene>
<name>A0ABW4IVX0_9ACTN</name>
<comment type="caution">
    <text evidence="2">The sequence shown here is derived from an EMBL/GenBank/DDBJ whole genome shotgun (WGS) entry which is preliminary data.</text>
</comment>
<proteinExistence type="predicted"/>
<accession>A0ABW4IVX0</accession>
<feature type="region of interest" description="Disordered" evidence="1">
    <location>
        <begin position="1"/>
        <end position="27"/>
    </location>
</feature>
<organism evidence="2 3">
    <name type="scientific">Streptomyces caeni</name>
    <dbReference type="NCBI Taxonomy" id="2307231"/>
    <lineage>
        <taxon>Bacteria</taxon>
        <taxon>Bacillati</taxon>
        <taxon>Actinomycetota</taxon>
        <taxon>Actinomycetes</taxon>
        <taxon>Kitasatosporales</taxon>
        <taxon>Streptomycetaceae</taxon>
        <taxon>Streptomyces</taxon>
    </lineage>
</organism>
<feature type="region of interest" description="Disordered" evidence="1">
    <location>
        <begin position="62"/>
        <end position="85"/>
    </location>
</feature>
<evidence type="ECO:0000313" key="3">
    <source>
        <dbReference type="Proteomes" id="UP001597261"/>
    </source>
</evidence>
<feature type="non-terminal residue" evidence="2">
    <location>
        <position position="1"/>
    </location>
</feature>
<sequence length="85" mass="8688">AGQARGAAGEAERSAAAAARGHHLAAMPGNRVRVAADWLLDAVLPRQAVQLGLVRSWSVPLDTASPELARVPGPPDPSSGTEENS</sequence>
<evidence type="ECO:0000256" key="1">
    <source>
        <dbReference type="SAM" id="MobiDB-lite"/>
    </source>
</evidence>
<dbReference type="Proteomes" id="UP001597261">
    <property type="component" value="Unassembled WGS sequence"/>
</dbReference>
<keyword evidence="3" id="KW-1185">Reference proteome</keyword>
<evidence type="ECO:0000313" key="2">
    <source>
        <dbReference type="EMBL" id="MFD1660801.1"/>
    </source>
</evidence>